<sequence>MGSHCVSELERAGWIRRSTIQEAACLTFVRGTDIDQVAEDFGAVARLGRVLDIDDFCEEAFAHQEKHPMIALRRIGDWVLVVEDNGRQGQRPEVLRKVARQAAVSVFWDASTLTRFSHAVRGDVRTSFEAVLPEYREGSRPDELEAARADLPWSQADPVALMLALSGRLTGLSPSPAWLAGDFQTFPVAPWPDDLVTVPDPLDKITGFPPELIAALGTATQTDLRRAAAAVARHAVSAADCADHPVVQEALSSLNGGPAIDRGVLCAVVREWAWQSTWDRPNSKIRNQLRAADALRRATHEDPLNALVGTLTEARQVRGVDVGDLVGIVTAELGGRPAR</sequence>
<reference evidence="1 2" key="1">
    <citation type="submission" date="2019-03" db="EMBL/GenBank/DDBJ databases">
        <title>Draft genome sequences of novel Actinobacteria.</title>
        <authorList>
            <person name="Sahin N."/>
            <person name="Ay H."/>
            <person name="Saygin H."/>
        </authorList>
    </citation>
    <scope>NUCLEOTIDE SEQUENCE [LARGE SCALE GENOMIC DNA]</scope>
    <source>
        <strain evidence="1 2">7K502</strain>
    </source>
</reference>
<name>A0A4R4Z4C0_9PSEU</name>
<dbReference type="Pfam" id="PF20062">
    <property type="entry name" value="DUF6461"/>
    <property type="match status" value="1"/>
</dbReference>
<evidence type="ECO:0000313" key="2">
    <source>
        <dbReference type="Proteomes" id="UP000294947"/>
    </source>
</evidence>
<dbReference type="AlphaFoldDB" id="A0A4R4Z4C0"/>
<proteinExistence type="predicted"/>
<evidence type="ECO:0000313" key="1">
    <source>
        <dbReference type="EMBL" id="TDD51884.1"/>
    </source>
</evidence>
<accession>A0A4R4Z4C0</accession>
<dbReference type="OrthoDB" id="4198010at2"/>
<keyword evidence="2" id="KW-1185">Reference proteome</keyword>
<dbReference type="RefSeq" id="WP_132484666.1">
    <property type="nucleotide sequence ID" value="NZ_SMKW01000014.1"/>
</dbReference>
<protein>
    <submittedName>
        <fullName evidence="1">Uncharacterized protein</fullName>
    </submittedName>
</protein>
<organism evidence="1 2">
    <name type="scientific">Saccharopolyspora elongata</name>
    <dbReference type="NCBI Taxonomy" id="2530387"/>
    <lineage>
        <taxon>Bacteria</taxon>
        <taxon>Bacillati</taxon>
        <taxon>Actinomycetota</taxon>
        <taxon>Actinomycetes</taxon>
        <taxon>Pseudonocardiales</taxon>
        <taxon>Pseudonocardiaceae</taxon>
        <taxon>Saccharopolyspora</taxon>
    </lineage>
</organism>
<dbReference type="InterPro" id="IPR045592">
    <property type="entry name" value="DUF6461"/>
</dbReference>
<comment type="caution">
    <text evidence="1">The sequence shown here is derived from an EMBL/GenBank/DDBJ whole genome shotgun (WGS) entry which is preliminary data.</text>
</comment>
<dbReference type="Proteomes" id="UP000294947">
    <property type="component" value="Unassembled WGS sequence"/>
</dbReference>
<gene>
    <name evidence="1" type="ORF">E1288_12925</name>
</gene>
<dbReference type="EMBL" id="SMKW01000014">
    <property type="protein sequence ID" value="TDD51884.1"/>
    <property type="molecule type" value="Genomic_DNA"/>
</dbReference>